<dbReference type="EMBL" id="OD569315">
    <property type="protein sequence ID" value="CAD7447851.1"/>
    <property type="molecule type" value="Genomic_DNA"/>
</dbReference>
<sequence length="415" mass="48101">MEHWRSSHMWHVPQLFNNPLHFREQTFPCAEGYQVKFSQSETTLLIAEAIMKPIPENEQTIIDKARILSEQTSQEYDGTKLLVYMLTEGGTFMEGLDEKVLSLTSVIREVVVNQVIVDFVRLGVFIRTFNLDPYEDLNETFDGVDLPYVVENLKLTRNLQVYLATRDLDVNKYKTDEGNLFGAVQRLVRHLPDGRLKEELRRLSKYRFTDGVKVTREALQRIQTFREVLRVSDYLEDDVARWPRFLQFLFKYPVSFIHYAGTACQSNSDMSAIEYLECGMNHSYYVQGLPQDYQQDLRSFRDLLSPSQLALPQKIQRREDTYRQEGGALKYADYGDKASYPSRKTKPTITSRKIKPPSLLGRQSARITSKETKPPSPLGRQMHLSLLGRQSARIISKETKRPYHLQGDKAPITSR</sequence>
<evidence type="ECO:0000256" key="1">
    <source>
        <dbReference type="SAM" id="MobiDB-lite"/>
    </source>
</evidence>
<protein>
    <submittedName>
        <fullName evidence="2">Uncharacterized protein</fullName>
    </submittedName>
</protein>
<organism evidence="2">
    <name type="scientific">Timema bartmani</name>
    <dbReference type="NCBI Taxonomy" id="61472"/>
    <lineage>
        <taxon>Eukaryota</taxon>
        <taxon>Metazoa</taxon>
        <taxon>Ecdysozoa</taxon>
        <taxon>Arthropoda</taxon>
        <taxon>Hexapoda</taxon>
        <taxon>Insecta</taxon>
        <taxon>Pterygota</taxon>
        <taxon>Neoptera</taxon>
        <taxon>Polyneoptera</taxon>
        <taxon>Phasmatodea</taxon>
        <taxon>Timematodea</taxon>
        <taxon>Timematoidea</taxon>
        <taxon>Timematidae</taxon>
        <taxon>Timema</taxon>
    </lineage>
</organism>
<reference evidence="2" key="1">
    <citation type="submission" date="2020-11" db="EMBL/GenBank/DDBJ databases">
        <authorList>
            <person name="Tran Van P."/>
        </authorList>
    </citation>
    <scope>NUCLEOTIDE SEQUENCE</scope>
</reference>
<feature type="region of interest" description="Disordered" evidence="1">
    <location>
        <begin position="333"/>
        <end position="415"/>
    </location>
</feature>
<accession>A0A7R9F6F3</accession>
<proteinExistence type="predicted"/>
<dbReference type="AlphaFoldDB" id="A0A7R9F6F3"/>
<gene>
    <name evidence="2" type="ORF">TBIB3V08_LOCUS10153</name>
</gene>
<name>A0A7R9F6F3_9NEOP</name>
<evidence type="ECO:0000313" key="2">
    <source>
        <dbReference type="EMBL" id="CAD7447851.1"/>
    </source>
</evidence>